<gene>
    <name evidence="1" type="ORF">METZ01_LOCUS499569</name>
</gene>
<protein>
    <recommendedName>
        <fullName evidence="2">Tetratricopeptide repeat protein</fullName>
    </recommendedName>
</protein>
<dbReference type="InterPro" id="IPR011990">
    <property type="entry name" value="TPR-like_helical_dom_sf"/>
</dbReference>
<name>A0A383DR58_9ZZZZ</name>
<proteinExistence type="predicted"/>
<feature type="non-terminal residue" evidence="1">
    <location>
        <position position="222"/>
    </location>
</feature>
<reference evidence="1" key="1">
    <citation type="submission" date="2018-05" db="EMBL/GenBank/DDBJ databases">
        <authorList>
            <person name="Lanie J.A."/>
            <person name="Ng W.-L."/>
            <person name="Kazmierczak K.M."/>
            <person name="Andrzejewski T.M."/>
            <person name="Davidsen T.M."/>
            <person name="Wayne K.J."/>
            <person name="Tettelin H."/>
            <person name="Glass J.I."/>
            <person name="Rusch D."/>
            <person name="Podicherti R."/>
            <person name="Tsui H.-C.T."/>
            <person name="Winkler M.E."/>
        </authorList>
    </citation>
    <scope>NUCLEOTIDE SEQUENCE</scope>
</reference>
<evidence type="ECO:0008006" key="2">
    <source>
        <dbReference type="Google" id="ProtNLM"/>
    </source>
</evidence>
<organism evidence="1">
    <name type="scientific">marine metagenome</name>
    <dbReference type="NCBI Taxonomy" id="408172"/>
    <lineage>
        <taxon>unclassified sequences</taxon>
        <taxon>metagenomes</taxon>
        <taxon>ecological metagenomes</taxon>
    </lineage>
</organism>
<dbReference type="PROSITE" id="PS51257">
    <property type="entry name" value="PROKAR_LIPOPROTEIN"/>
    <property type="match status" value="1"/>
</dbReference>
<dbReference type="Gene3D" id="1.25.40.10">
    <property type="entry name" value="Tetratricopeptide repeat domain"/>
    <property type="match status" value="1"/>
</dbReference>
<accession>A0A383DR58</accession>
<sequence>MKRIIFIFLSTLSLWLAGCAAFTSYGRLEKQARQAYQRGDYDQAVYDCAYALRINPSYEPAQFLIQDTFKAAVIEHESNLNDLSSSTEKFRWDKIVSEYNDLIRLNRTIDQLPGLRHKETGELIVLETTDYSSQIDPAIQMAAETHYNEGMNLSSSNDIKIKKQAAKEFKIAVDFVAGYRDASQKYEEMRQAAILRMAMMPFEDKTGTRRKYGSVSEVIMDD</sequence>
<dbReference type="AlphaFoldDB" id="A0A383DR58"/>
<dbReference type="EMBL" id="UINC01219303">
    <property type="protein sequence ID" value="SVE46715.1"/>
    <property type="molecule type" value="Genomic_DNA"/>
</dbReference>
<evidence type="ECO:0000313" key="1">
    <source>
        <dbReference type="EMBL" id="SVE46715.1"/>
    </source>
</evidence>